<evidence type="ECO:0000313" key="3">
    <source>
        <dbReference type="Proteomes" id="UP001596513"/>
    </source>
</evidence>
<gene>
    <name evidence="2" type="ORF">ACFQT0_04255</name>
</gene>
<evidence type="ECO:0000313" key="2">
    <source>
        <dbReference type="EMBL" id="MFC7666718.1"/>
    </source>
</evidence>
<organism evidence="2 3">
    <name type="scientific">Hymenobacter humi</name>
    <dbReference type="NCBI Taxonomy" id="1411620"/>
    <lineage>
        <taxon>Bacteria</taxon>
        <taxon>Pseudomonadati</taxon>
        <taxon>Bacteroidota</taxon>
        <taxon>Cytophagia</taxon>
        <taxon>Cytophagales</taxon>
        <taxon>Hymenobacteraceae</taxon>
        <taxon>Hymenobacter</taxon>
    </lineage>
</organism>
<name>A0ABW2TZQ8_9BACT</name>
<reference evidence="3" key="1">
    <citation type="journal article" date="2019" name="Int. J. Syst. Evol. Microbiol.">
        <title>The Global Catalogue of Microorganisms (GCM) 10K type strain sequencing project: providing services to taxonomists for standard genome sequencing and annotation.</title>
        <authorList>
            <consortium name="The Broad Institute Genomics Platform"/>
            <consortium name="The Broad Institute Genome Sequencing Center for Infectious Disease"/>
            <person name="Wu L."/>
            <person name="Ma J."/>
        </authorList>
    </citation>
    <scope>NUCLEOTIDE SEQUENCE [LARGE SCALE GENOMIC DNA]</scope>
    <source>
        <strain evidence="3">JCM 19635</strain>
    </source>
</reference>
<proteinExistence type="predicted"/>
<feature type="signal peptide" evidence="1">
    <location>
        <begin position="1"/>
        <end position="25"/>
    </location>
</feature>
<dbReference type="Gene3D" id="1.20.1600.10">
    <property type="entry name" value="Outer membrane efflux proteins (OEP)"/>
    <property type="match status" value="1"/>
</dbReference>
<sequence length="128" mass="13517">MFSRISSPAVFVLALAWLGGGAASAQTAPGVDVISDSLTLDGTLRSVLDANPAITSLDELANAASGRLAQTRTGFLPQVTGTATYTRIDPVVKLPFGGETLHWRPTTTTTHTSRRSTCCWTLAKATRR</sequence>
<accession>A0ABW2TZQ8</accession>
<evidence type="ECO:0000256" key="1">
    <source>
        <dbReference type="SAM" id="SignalP"/>
    </source>
</evidence>
<feature type="chain" id="PRO_5047422490" description="TolC family protein" evidence="1">
    <location>
        <begin position="26"/>
        <end position="128"/>
    </location>
</feature>
<protein>
    <recommendedName>
        <fullName evidence="4">TolC family protein</fullName>
    </recommendedName>
</protein>
<evidence type="ECO:0008006" key="4">
    <source>
        <dbReference type="Google" id="ProtNLM"/>
    </source>
</evidence>
<keyword evidence="3" id="KW-1185">Reference proteome</keyword>
<comment type="caution">
    <text evidence="2">The sequence shown here is derived from an EMBL/GenBank/DDBJ whole genome shotgun (WGS) entry which is preliminary data.</text>
</comment>
<dbReference type="SUPFAM" id="SSF56954">
    <property type="entry name" value="Outer membrane efflux proteins (OEP)"/>
    <property type="match status" value="1"/>
</dbReference>
<dbReference type="Proteomes" id="UP001596513">
    <property type="component" value="Unassembled WGS sequence"/>
</dbReference>
<dbReference type="EMBL" id="JBHTEK010000001">
    <property type="protein sequence ID" value="MFC7666718.1"/>
    <property type="molecule type" value="Genomic_DNA"/>
</dbReference>
<keyword evidence="1" id="KW-0732">Signal</keyword>
<dbReference type="RefSeq" id="WP_380200659.1">
    <property type="nucleotide sequence ID" value="NZ_JBHTEK010000001.1"/>
</dbReference>